<comment type="caution">
    <text evidence="19">The sequence shown here is derived from an EMBL/GenBank/DDBJ whole genome shotgun (WGS) entry which is preliminary data.</text>
</comment>
<keyword evidence="9" id="KW-0560">Oxidoreductase</keyword>
<dbReference type="InterPro" id="IPR037458">
    <property type="entry name" value="L-MDH/L-LDH_FMN-bd"/>
</dbReference>
<dbReference type="InterPro" id="IPR000262">
    <property type="entry name" value="FMN-dep_DH"/>
</dbReference>
<dbReference type="CDD" id="cd02922">
    <property type="entry name" value="FCB2_FMN"/>
    <property type="match status" value="1"/>
</dbReference>
<dbReference type="PROSITE" id="PS51349">
    <property type="entry name" value="FMN_HYDROXY_ACID_DH_2"/>
    <property type="match status" value="1"/>
</dbReference>
<evidence type="ECO:0000256" key="4">
    <source>
        <dbReference type="ARBA" id="ARBA00011881"/>
    </source>
</evidence>
<dbReference type="PANTHER" id="PTHR10578">
    <property type="entry name" value="S -2-HYDROXY-ACID OXIDASE-RELATED"/>
    <property type="match status" value="1"/>
</dbReference>
<dbReference type="Gene3D" id="3.20.20.70">
    <property type="entry name" value="Aldolase class I"/>
    <property type="match status" value="1"/>
</dbReference>
<dbReference type="GO" id="GO:0005758">
    <property type="term" value="C:mitochondrial intermembrane space"/>
    <property type="evidence" value="ECO:0007669"/>
    <property type="project" value="UniProtKB-SubCell"/>
</dbReference>
<reference evidence="19 20" key="1">
    <citation type="journal article" date="2016" name="Environ. Microbiol.">
        <title>Effector profiles distinguish formae speciales of Fusarium oxysporum.</title>
        <authorList>
            <person name="van Dam P."/>
            <person name="Fokkens L."/>
            <person name="Schmidt S.M."/>
            <person name="Linmans J.H."/>
            <person name="Kistler H.C."/>
            <person name="Ma L.J."/>
            <person name="Rep M."/>
        </authorList>
    </citation>
    <scope>NUCLEOTIDE SEQUENCE [LARGE SCALE GENOMIC DNA]</scope>
    <source>
        <strain evidence="19 20">Forc016</strain>
    </source>
</reference>
<evidence type="ECO:0000256" key="14">
    <source>
        <dbReference type="ARBA" id="ARBA00061589"/>
    </source>
</evidence>
<evidence type="ECO:0000256" key="8">
    <source>
        <dbReference type="ARBA" id="ARBA00022723"/>
    </source>
</evidence>
<evidence type="ECO:0000256" key="16">
    <source>
        <dbReference type="ARBA" id="ARBA00068515"/>
    </source>
</evidence>
<comment type="cofactor">
    <cofactor evidence="2">
        <name>heme b</name>
        <dbReference type="ChEBI" id="CHEBI:60344"/>
    </cofactor>
</comment>
<keyword evidence="6" id="KW-0285">Flavoprotein</keyword>
<evidence type="ECO:0000256" key="13">
    <source>
        <dbReference type="ARBA" id="ARBA00061137"/>
    </source>
</evidence>
<comment type="subcellular location">
    <subcellularLocation>
        <location evidence="3">Mitochondrion intermembrane space</location>
    </subcellularLocation>
</comment>
<keyword evidence="7" id="KW-0288">FMN</keyword>
<evidence type="ECO:0000256" key="15">
    <source>
        <dbReference type="ARBA" id="ARBA00066458"/>
    </source>
</evidence>
<evidence type="ECO:0000256" key="2">
    <source>
        <dbReference type="ARBA" id="ARBA00001970"/>
    </source>
</evidence>
<dbReference type="SUPFAM" id="SSF51395">
    <property type="entry name" value="FMN-linked oxidoreductases"/>
    <property type="match status" value="1"/>
</dbReference>
<dbReference type="Proteomes" id="UP000219602">
    <property type="component" value="Chromosome 9"/>
</dbReference>
<sequence length="1156" mass="129153">MPDMLDPGTPTVTPPVSPGGGVERRRSRNPLKNMMQHLTVDPPPADDDREPRRASLIRRISWRKSRSPSAHSDRSGGQPQDPNLCTACAGWAADIDSTFDTMDDFFTRALNPTSADTFENKEHSLGRLKELEENRFMTKCPLCKLFLSVHIPSEGEGDLYLSGFSSRDTNYLIDNQSMFEQGHSAKNKIKGVSPAYLGVVPKKSGDGALSWDVSADWFRGSGMLYRTMPEPPNELLSARSEGKHSRANSMTDNAGWQKRGIWGRELEGVIDMSIGVDWLRFCEFYHQGRCGRKPVTREMPGFKLVDCAKNPPQVVTASITERYAALSYVWGNKTTETWPKVVWDAVIATKDLGVRYLWVDRLCMEEVQPAERMQQIARMDDIFEGAILAIIAACGEDADYGLPGVGSRTRPAQPKYEFVNSNITLVSSLQDPRLAIKNSTWYQRGWTYQEGLLARRRLIFTDQQMYWECEGMCCPESLILPLEYYHDMEEQRMCDFMRPGLFNGVSFVDGSWERWKRLPGKAEDPSTLSIFREADQHIGNYTRRDLTYDRDSLDAFLGMLRRLETTVGRGKMFNILGIPLWAPQMDQGPAVQGLPRTRDIFALSTCFWHHKEGVIATRRPHMPSWTWAGWKGPVDLYSSITVVDPDTKAVQRKHNHHHYVSATHVSRNDPNSIRWTYSPNIVLVNRDGSVAYDFGASTAVTGMPPSPPNLHIRPYGIHVPNPFVLDRVKARSHPDGWIFNRVSVDIRMSRGAGSMREYIERHAREIQLPSSVPSLDQILSAHDFSLAAQKALSPKAWAFYSSAATDLVTVSKNKELIRRVMLRPRILRSVAEVSIKRNILGLESKAPFIMCPAAMATLAHPDGELGWSRAAASEGIFEIISSNASYSLPNIIGAAPSGHPFFLQLYVNSHRPKTIELLRRARSLGIKAIFVTVDAPVPGKREADERAPQAVVIKSAMSGSESSKDGKGSGLGRLMGQYIDKSLSWEDLEWIRRESSVPIVLKGVQTVEDVKLAVEYGVEGVMLSNHGGRSLDGAQASILILLEVRKRFPEAFQHLEIFIDGGFERGSDILKAIALGATAVGIARPFLYSLVYGQKGVEHLSQILKDELETSMRLAGITSLDQATPELVNTLDVDHLVTSGRIEPSSVSRRVRSSKL</sequence>
<protein>
    <recommendedName>
        <fullName evidence="16">L-lactate dehydrogenase (cytochrome)</fullName>
        <ecNumber evidence="15">1.1.2.3</ecNumber>
    </recommendedName>
</protein>
<keyword evidence="5" id="KW-0349">Heme</keyword>
<proteinExistence type="inferred from homology"/>
<organism evidence="19 20">
    <name type="scientific">Fusarium oxysporum f. sp. radicis-cucumerinum</name>
    <dbReference type="NCBI Taxonomy" id="327505"/>
    <lineage>
        <taxon>Eukaryota</taxon>
        <taxon>Fungi</taxon>
        <taxon>Dikarya</taxon>
        <taxon>Ascomycota</taxon>
        <taxon>Pezizomycotina</taxon>
        <taxon>Sordariomycetes</taxon>
        <taxon>Hypocreomycetidae</taxon>
        <taxon>Hypocreales</taxon>
        <taxon>Nectriaceae</taxon>
        <taxon>Fusarium</taxon>
        <taxon>Fusarium oxysporum species complex</taxon>
    </lineage>
</organism>
<evidence type="ECO:0000313" key="19">
    <source>
        <dbReference type="EMBL" id="PCD30641.1"/>
    </source>
</evidence>
<dbReference type="EC" id="1.1.2.3" evidence="15"/>
<dbReference type="AlphaFoldDB" id="A0A2H3GIY3"/>
<dbReference type="InterPro" id="IPR010730">
    <property type="entry name" value="HET"/>
</dbReference>
<feature type="region of interest" description="Disordered" evidence="17">
    <location>
        <begin position="1"/>
        <end position="82"/>
    </location>
</feature>
<dbReference type="InterPro" id="IPR037396">
    <property type="entry name" value="FMN_HAD"/>
</dbReference>
<evidence type="ECO:0000256" key="10">
    <source>
        <dbReference type="ARBA" id="ARBA00023004"/>
    </source>
</evidence>
<comment type="catalytic activity">
    <reaction evidence="12">
        <text>(S)-lactate + 2 Fe(III)-[cytochrome c] = 2 Fe(II)-[cytochrome c] + pyruvate + 2 H(+)</text>
        <dbReference type="Rhea" id="RHEA:19909"/>
        <dbReference type="Rhea" id="RHEA-COMP:10350"/>
        <dbReference type="Rhea" id="RHEA-COMP:14399"/>
        <dbReference type="ChEBI" id="CHEBI:15361"/>
        <dbReference type="ChEBI" id="CHEBI:15378"/>
        <dbReference type="ChEBI" id="CHEBI:16651"/>
        <dbReference type="ChEBI" id="CHEBI:29033"/>
        <dbReference type="ChEBI" id="CHEBI:29034"/>
        <dbReference type="EC" id="1.1.2.3"/>
    </reaction>
    <physiologicalReaction direction="left-to-right" evidence="12">
        <dbReference type="Rhea" id="RHEA:19910"/>
    </physiologicalReaction>
</comment>
<feature type="domain" description="FMN hydroxy acid dehydrogenase" evidence="18">
    <location>
        <begin position="773"/>
        <end position="1133"/>
    </location>
</feature>
<name>A0A2H3GIY3_FUSOX</name>
<evidence type="ECO:0000256" key="3">
    <source>
        <dbReference type="ARBA" id="ARBA00004569"/>
    </source>
</evidence>
<dbReference type="GO" id="GO:0004460">
    <property type="term" value="F:L-lactate dehydrogenase (cytochrome) activity"/>
    <property type="evidence" value="ECO:0007669"/>
    <property type="project" value="UniProtKB-EC"/>
</dbReference>
<dbReference type="Pfam" id="PF01070">
    <property type="entry name" value="FMN_dh"/>
    <property type="match status" value="1"/>
</dbReference>
<comment type="similarity">
    <text evidence="14">In the N-terminal section; belongs to the cytochrome b5 family.</text>
</comment>
<comment type="similarity">
    <text evidence="13">In the C-terminal section; belongs to the FMN-dependent alpha-hydroxy acid dehydrogenase family.</text>
</comment>
<evidence type="ECO:0000256" key="7">
    <source>
        <dbReference type="ARBA" id="ARBA00022643"/>
    </source>
</evidence>
<evidence type="ECO:0000256" key="1">
    <source>
        <dbReference type="ARBA" id="ARBA00001917"/>
    </source>
</evidence>
<keyword evidence="10" id="KW-0408">Iron</keyword>
<dbReference type="Pfam" id="PF06985">
    <property type="entry name" value="HET"/>
    <property type="match status" value="1"/>
</dbReference>
<evidence type="ECO:0000259" key="18">
    <source>
        <dbReference type="PROSITE" id="PS51349"/>
    </source>
</evidence>
<dbReference type="PANTHER" id="PTHR10578:SF104">
    <property type="entry name" value="CYTOCHROME B2, MITOCHONDRIAL-RELATED"/>
    <property type="match status" value="1"/>
</dbReference>
<evidence type="ECO:0000313" key="20">
    <source>
        <dbReference type="Proteomes" id="UP000219602"/>
    </source>
</evidence>
<dbReference type="FunFam" id="3.20.20.70:FF:000062">
    <property type="entry name" value="Cytochrome b2, mitochondrial, putative"/>
    <property type="match status" value="1"/>
</dbReference>
<evidence type="ECO:0000256" key="5">
    <source>
        <dbReference type="ARBA" id="ARBA00022617"/>
    </source>
</evidence>
<dbReference type="InterPro" id="IPR013785">
    <property type="entry name" value="Aldolase_TIM"/>
</dbReference>
<evidence type="ECO:0000256" key="9">
    <source>
        <dbReference type="ARBA" id="ARBA00023002"/>
    </source>
</evidence>
<keyword evidence="8" id="KW-0479">Metal-binding</keyword>
<gene>
    <name evidence="19" type="ORF">AU210_010319</name>
</gene>
<comment type="subunit">
    <text evidence="4">Homotetramer.</text>
</comment>
<comment type="cofactor">
    <cofactor evidence="1">
        <name>FMN</name>
        <dbReference type="ChEBI" id="CHEBI:58210"/>
    </cofactor>
</comment>
<evidence type="ECO:0000256" key="11">
    <source>
        <dbReference type="ARBA" id="ARBA00023128"/>
    </source>
</evidence>
<dbReference type="GO" id="GO:0046872">
    <property type="term" value="F:metal ion binding"/>
    <property type="evidence" value="ECO:0007669"/>
    <property type="project" value="UniProtKB-KW"/>
</dbReference>
<evidence type="ECO:0000256" key="17">
    <source>
        <dbReference type="SAM" id="MobiDB-lite"/>
    </source>
</evidence>
<feature type="compositionally biased region" description="Polar residues" evidence="17">
    <location>
        <begin position="67"/>
        <end position="82"/>
    </location>
</feature>
<dbReference type="EMBL" id="MABQ02000007">
    <property type="protein sequence ID" value="PCD30641.1"/>
    <property type="molecule type" value="Genomic_DNA"/>
</dbReference>
<evidence type="ECO:0000256" key="12">
    <source>
        <dbReference type="ARBA" id="ARBA00052399"/>
    </source>
</evidence>
<keyword evidence="11" id="KW-0496">Mitochondrion</keyword>
<dbReference type="STRING" id="327505.A0A2H3GIY3"/>
<accession>A0A2H3GIY3</accession>
<evidence type="ECO:0000256" key="6">
    <source>
        <dbReference type="ARBA" id="ARBA00022630"/>
    </source>
</evidence>
<reference evidence="19 20" key="2">
    <citation type="journal article" date="2017" name="Sci. Rep.">
        <title>A mobile pathogenicity chromosome in Fusarium oxysporum for infection of multiple cucurbit species.</title>
        <authorList>
            <person name="van Dam P."/>
            <person name="Fokkens L."/>
            <person name="Ayukawa Y."/>
            <person name="van der Gragt M."/>
            <person name="Ter Horst A."/>
            <person name="Brankovics B."/>
            <person name="Houterman P.M."/>
            <person name="Arie T."/>
            <person name="Rep M."/>
        </authorList>
    </citation>
    <scope>NUCLEOTIDE SEQUENCE [LARGE SCALE GENOMIC DNA]</scope>
    <source>
        <strain evidence="19 20">Forc016</strain>
    </source>
</reference>